<name>A0ABQ3C0N6_9FLAO</name>
<keyword evidence="10 11" id="KW-0012">Acyltransferase</keyword>
<dbReference type="InterPro" id="IPR014031">
    <property type="entry name" value="Ketoacyl_synth_C"/>
</dbReference>
<dbReference type="NCBIfam" id="TIGR03150">
    <property type="entry name" value="fabF"/>
    <property type="match status" value="1"/>
</dbReference>
<feature type="domain" description="Ketosynthase family 3 (KS3)" evidence="13">
    <location>
        <begin position="3"/>
        <end position="414"/>
    </location>
</feature>
<evidence type="ECO:0000256" key="7">
    <source>
        <dbReference type="ARBA" id="ARBA00022832"/>
    </source>
</evidence>
<evidence type="ECO:0000256" key="11">
    <source>
        <dbReference type="PIRNR" id="PIRNR000447"/>
    </source>
</evidence>
<keyword evidence="8" id="KW-0443">Lipid metabolism</keyword>
<keyword evidence="7" id="KW-0276">Fatty acid metabolism</keyword>
<dbReference type="EC" id="2.3.1.179" evidence="3 11"/>
<dbReference type="PANTHER" id="PTHR11712">
    <property type="entry name" value="POLYKETIDE SYNTHASE-RELATED"/>
    <property type="match status" value="1"/>
</dbReference>
<evidence type="ECO:0000256" key="8">
    <source>
        <dbReference type="ARBA" id="ARBA00023098"/>
    </source>
</evidence>
<evidence type="ECO:0000256" key="9">
    <source>
        <dbReference type="ARBA" id="ARBA00023160"/>
    </source>
</evidence>
<proteinExistence type="inferred from homology"/>
<evidence type="ECO:0000256" key="12">
    <source>
        <dbReference type="RuleBase" id="RU003694"/>
    </source>
</evidence>
<dbReference type="GeneID" id="94369949"/>
<organism evidence="14 15">
    <name type="scientific">Mesonia mobilis</name>
    <dbReference type="NCBI Taxonomy" id="369791"/>
    <lineage>
        <taxon>Bacteria</taxon>
        <taxon>Pseudomonadati</taxon>
        <taxon>Bacteroidota</taxon>
        <taxon>Flavobacteriia</taxon>
        <taxon>Flavobacteriales</taxon>
        <taxon>Flavobacteriaceae</taxon>
        <taxon>Mesonia</taxon>
    </lineage>
</organism>
<dbReference type="PANTHER" id="PTHR11712:SF336">
    <property type="entry name" value="3-OXOACYL-[ACYL-CARRIER-PROTEIN] SYNTHASE, MITOCHONDRIAL"/>
    <property type="match status" value="1"/>
</dbReference>
<reference evidence="15" key="1">
    <citation type="journal article" date="2019" name="Int. J. Syst. Evol. Microbiol.">
        <title>The Global Catalogue of Microorganisms (GCM) 10K type strain sequencing project: providing services to taxonomists for standard genome sequencing and annotation.</title>
        <authorList>
            <consortium name="The Broad Institute Genomics Platform"/>
            <consortium name="The Broad Institute Genome Sequencing Center for Infectious Disease"/>
            <person name="Wu L."/>
            <person name="Ma J."/>
        </authorList>
    </citation>
    <scope>NUCLEOTIDE SEQUENCE [LARGE SCALE GENOMIC DNA]</scope>
    <source>
        <strain evidence="15">KCTC 12708</strain>
    </source>
</reference>
<comment type="catalytic activity">
    <reaction evidence="11">
        <text>(9Z)-hexadecenoyl-[ACP] + malonyl-[ACP] + H(+) = 3-oxo-(11Z)-octadecenoyl-[ACP] + holo-[ACP] + CO2</text>
        <dbReference type="Rhea" id="RHEA:55040"/>
        <dbReference type="Rhea" id="RHEA-COMP:9623"/>
        <dbReference type="Rhea" id="RHEA-COMP:9685"/>
        <dbReference type="Rhea" id="RHEA-COMP:10800"/>
        <dbReference type="Rhea" id="RHEA-COMP:14074"/>
        <dbReference type="ChEBI" id="CHEBI:15378"/>
        <dbReference type="ChEBI" id="CHEBI:16526"/>
        <dbReference type="ChEBI" id="CHEBI:64479"/>
        <dbReference type="ChEBI" id="CHEBI:78449"/>
        <dbReference type="ChEBI" id="CHEBI:83989"/>
        <dbReference type="ChEBI" id="CHEBI:138538"/>
        <dbReference type="EC" id="2.3.1.179"/>
    </reaction>
</comment>
<dbReference type="PROSITE" id="PS00606">
    <property type="entry name" value="KS3_1"/>
    <property type="match status" value="1"/>
</dbReference>
<dbReference type="Proteomes" id="UP000615593">
    <property type="component" value="Unassembled WGS sequence"/>
</dbReference>
<sequence length="417" mass="44536">MELKRVVVTGLGALTPIGNNIEEYWDALVSGKSGSAPITYFDTEKFKTKFACEIKNFDFNEYFGRKEIRRLDRFAQYALVASDEAIADSGIDLETVDKYRVGVIWGAGIGGLETFQEEVKNFANGDGTPRFNPFFIPKMIADIAPGNISIKHGFMGPNYTTVSACASSANALIDALNYIRLGYSDVIVTGGSEAAVTQAGMGGFNAMHALSTRNDDPEKASRPFDANRDGFVLGEGSGALILEEYEHAKARGAKIYAEVLGGGMSSDAYHMTAPHPDGTGVVAVMENCLRNAGLNPEDVDAINTHGTSTPLGDVAELKAITKVFGDHAKTLNINSTKSMTGHLLGAAGAIEAIASILAMKHSLVPPTINHETADENIDAELNLTLNKAQEREVNVAMSNTFGFGGHNACVLFKKIAE</sequence>
<protein>
    <recommendedName>
        <fullName evidence="4 11">3-oxoacyl-[acyl-carrier-protein] synthase 2</fullName>
        <ecNumber evidence="3 11">2.3.1.179</ecNumber>
    </recommendedName>
</protein>
<evidence type="ECO:0000256" key="6">
    <source>
        <dbReference type="ARBA" id="ARBA00022679"/>
    </source>
</evidence>
<dbReference type="SUPFAM" id="SSF53901">
    <property type="entry name" value="Thiolase-like"/>
    <property type="match status" value="2"/>
</dbReference>
<evidence type="ECO:0000259" key="13">
    <source>
        <dbReference type="PROSITE" id="PS52004"/>
    </source>
</evidence>
<dbReference type="Pfam" id="PF00109">
    <property type="entry name" value="ketoacyl-synt"/>
    <property type="match status" value="1"/>
</dbReference>
<dbReference type="Gene3D" id="3.40.47.10">
    <property type="match status" value="1"/>
</dbReference>
<evidence type="ECO:0000256" key="2">
    <source>
        <dbReference type="ARBA" id="ARBA00008467"/>
    </source>
</evidence>
<evidence type="ECO:0000313" key="15">
    <source>
        <dbReference type="Proteomes" id="UP000615593"/>
    </source>
</evidence>
<gene>
    <name evidence="14" type="primary">fabF</name>
    <name evidence="14" type="ORF">GCM10008088_22840</name>
</gene>
<dbReference type="InterPro" id="IPR000794">
    <property type="entry name" value="Beta-ketoacyl_synthase"/>
</dbReference>
<comment type="similarity">
    <text evidence="2 11 12">Belongs to the thiolase-like superfamily. Beta-ketoacyl-ACP synthases family.</text>
</comment>
<evidence type="ECO:0000256" key="4">
    <source>
        <dbReference type="ARBA" id="ARBA00014657"/>
    </source>
</evidence>
<dbReference type="Pfam" id="PF02801">
    <property type="entry name" value="Ketoacyl-synt_C"/>
    <property type="match status" value="1"/>
</dbReference>
<dbReference type="InterPro" id="IPR017568">
    <property type="entry name" value="3-oxoacyl-ACP_synth-2"/>
</dbReference>
<dbReference type="SMART" id="SM00825">
    <property type="entry name" value="PKS_KS"/>
    <property type="match status" value="1"/>
</dbReference>
<accession>A0ABQ3C0N6</accession>
<dbReference type="InterPro" id="IPR018201">
    <property type="entry name" value="Ketoacyl_synth_AS"/>
</dbReference>
<keyword evidence="9 11" id="KW-0275">Fatty acid biosynthesis</keyword>
<evidence type="ECO:0000256" key="3">
    <source>
        <dbReference type="ARBA" id="ARBA00012356"/>
    </source>
</evidence>
<comment type="catalytic activity">
    <reaction evidence="11">
        <text>a fatty acyl-[ACP] + malonyl-[ACP] + H(+) = a 3-oxoacyl-[ACP] + holo-[ACP] + CO2</text>
        <dbReference type="Rhea" id="RHEA:22836"/>
        <dbReference type="Rhea" id="RHEA-COMP:9623"/>
        <dbReference type="Rhea" id="RHEA-COMP:9685"/>
        <dbReference type="Rhea" id="RHEA-COMP:9916"/>
        <dbReference type="Rhea" id="RHEA-COMP:14125"/>
        <dbReference type="ChEBI" id="CHEBI:15378"/>
        <dbReference type="ChEBI" id="CHEBI:16526"/>
        <dbReference type="ChEBI" id="CHEBI:64479"/>
        <dbReference type="ChEBI" id="CHEBI:78449"/>
        <dbReference type="ChEBI" id="CHEBI:78776"/>
        <dbReference type="ChEBI" id="CHEBI:138651"/>
    </reaction>
</comment>
<dbReference type="InterPro" id="IPR020841">
    <property type="entry name" value="PKS_Beta-ketoAc_synthase_dom"/>
</dbReference>
<evidence type="ECO:0000256" key="1">
    <source>
        <dbReference type="ARBA" id="ARBA00005194"/>
    </source>
</evidence>
<keyword evidence="6 11" id="KW-0808">Transferase</keyword>
<dbReference type="InterPro" id="IPR014030">
    <property type="entry name" value="Ketoacyl_synth_N"/>
</dbReference>
<comment type="pathway">
    <text evidence="1 11">Lipid metabolism; fatty acid biosynthesis.</text>
</comment>
<keyword evidence="15" id="KW-1185">Reference proteome</keyword>
<dbReference type="CDD" id="cd00834">
    <property type="entry name" value="KAS_I_II"/>
    <property type="match status" value="1"/>
</dbReference>
<dbReference type="EMBL" id="BMWY01000006">
    <property type="protein sequence ID" value="GGZ60659.1"/>
    <property type="molecule type" value="Genomic_DNA"/>
</dbReference>
<dbReference type="PIRSF" id="PIRSF000447">
    <property type="entry name" value="KAS_II"/>
    <property type="match status" value="1"/>
</dbReference>
<evidence type="ECO:0000313" key="14">
    <source>
        <dbReference type="EMBL" id="GGZ60659.1"/>
    </source>
</evidence>
<dbReference type="PROSITE" id="PS52004">
    <property type="entry name" value="KS3_2"/>
    <property type="match status" value="1"/>
</dbReference>
<keyword evidence="5 11" id="KW-0444">Lipid biosynthesis</keyword>
<dbReference type="RefSeq" id="WP_027885176.1">
    <property type="nucleotide sequence ID" value="NZ_BMWY01000006.1"/>
</dbReference>
<dbReference type="InterPro" id="IPR016039">
    <property type="entry name" value="Thiolase-like"/>
</dbReference>
<comment type="function">
    <text evidence="11">Involved in the type II fatty acid elongation cycle. Catalyzes the elongation of a wide range of acyl-ACP by the addition of two carbons from malonyl-ACP to an acyl acceptor. Can efficiently catalyze the conversion of palmitoleoyl-ACP (cis-hexadec-9-enoyl-ACP) to cis-vaccenoyl-ACP (cis-octadec-11-enoyl-ACP), an essential step in the thermal regulation of fatty acid composition.</text>
</comment>
<dbReference type="NCBIfam" id="NF005589">
    <property type="entry name" value="PRK07314.1"/>
    <property type="match status" value="1"/>
</dbReference>
<comment type="caution">
    <text evidence="14">The sequence shown here is derived from an EMBL/GenBank/DDBJ whole genome shotgun (WGS) entry which is preliminary data.</text>
</comment>
<evidence type="ECO:0000256" key="10">
    <source>
        <dbReference type="ARBA" id="ARBA00023315"/>
    </source>
</evidence>
<evidence type="ECO:0000256" key="5">
    <source>
        <dbReference type="ARBA" id="ARBA00022516"/>
    </source>
</evidence>